<evidence type="ECO:0000313" key="4">
    <source>
        <dbReference type="EMBL" id="KAB0347227.1"/>
    </source>
</evidence>
<evidence type="ECO:0000256" key="3">
    <source>
        <dbReference type="SAM" id="SignalP"/>
    </source>
</evidence>
<gene>
    <name evidence="4" type="ORF">FD754_012084</name>
</gene>
<proteinExistence type="predicted"/>
<organism evidence="4 5">
    <name type="scientific">Muntiacus muntjak</name>
    <name type="common">Barking deer</name>
    <name type="synonym">Indian muntjac</name>
    <dbReference type="NCBI Taxonomy" id="9888"/>
    <lineage>
        <taxon>Eukaryota</taxon>
        <taxon>Metazoa</taxon>
        <taxon>Chordata</taxon>
        <taxon>Craniata</taxon>
        <taxon>Vertebrata</taxon>
        <taxon>Euteleostomi</taxon>
        <taxon>Mammalia</taxon>
        <taxon>Eutheria</taxon>
        <taxon>Laurasiatheria</taxon>
        <taxon>Artiodactyla</taxon>
        <taxon>Ruminantia</taxon>
        <taxon>Pecora</taxon>
        <taxon>Cervidae</taxon>
        <taxon>Muntiacinae</taxon>
        <taxon>Muntiacus</taxon>
    </lineage>
</organism>
<evidence type="ECO:0000256" key="1">
    <source>
        <dbReference type="ARBA" id="ARBA00022729"/>
    </source>
</evidence>
<dbReference type="InterPro" id="IPR026664">
    <property type="entry name" value="Stereocilin-rel"/>
</dbReference>
<dbReference type="Proteomes" id="UP000326458">
    <property type="component" value="Unassembled WGS sequence"/>
</dbReference>
<accession>A0A5N3VD46</accession>
<name>A0A5N3VD46_MUNMU</name>
<evidence type="ECO:0000313" key="5">
    <source>
        <dbReference type="Proteomes" id="UP000326458"/>
    </source>
</evidence>
<evidence type="ECO:0008006" key="6">
    <source>
        <dbReference type="Google" id="ProtNLM"/>
    </source>
</evidence>
<comment type="caution">
    <text evidence="4">The sequence shown here is derived from an EMBL/GenBank/DDBJ whole genome shotgun (WGS) entry which is preliminary data.</text>
</comment>
<reference evidence="4 5" key="1">
    <citation type="submission" date="2019-06" db="EMBL/GenBank/DDBJ databases">
        <title>Discovery of a novel chromosome fission-fusion reversal in muntjac.</title>
        <authorList>
            <person name="Mudd A.B."/>
            <person name="Bredeson J.V."/>
            <person name="Baum R."/>
            <person name="Hockemeyer D."/>
            <person name="Rokhsar D.S."/>
        </authorList>
    </citation>
    <scope>NUCLEOTIDE SEQUENCE [LARGE SCALE GENOMIC DNA]</scope>
    <source>
        <strain evidence="4">UTSW_UCB_Mm</strain>
        <tissue evidence="4">Fibroblast cell line</tissue>
    </source>
</reference>
<dbReference type="PANTHER" id="PTHR23412:SF18">
    <property type="entry name" value="OTOANCORIN"/>
    <property type="match status" value="1"/>
</dbReference>
<sequence>MSQEPRRCSLWLFLFLSHGVASYRASDSRQDLHPLLQKMAEEIIDGSYLNDLSHRVLAYLNSRHIAFTIPSLQAAMANHLEQRLYQPQKLLEDLRATDTLQFHTAMKCLLEDKKDRLELDDIVIDLGEIRKQALQSPGVNRSLFLITLERCFQVLNPLECVEILGRVLRGSSGRFLQLDITERLPRELPEDAFKNLSALFKDLYDQTSAHAQRAVYCWMTGVLKTSSNVTDDSVSWVSAENLWILGRYMVHLSFEEIMRISPIEIGLFISYDNATKQLDTVYDVTPELAQAFLERISSSNFDMRNTSTIHRQGAWALGPRIRVVPPTPPSTSTLIFLCRLGLLVCFYDDLELLDAAVAQVLLHQMIRCSHLRGFQAGVQKLKAELLEIATENQTLNETLGSLSDAVVGLTHSQLESLSPEAVHGAISTLNQVSGWARSQIIILSAKYLAHQKVLSFYNVSQMGVLLAGVGTQAFHAMDRRDLMQLLRSATSLHVSDLSPAQQHGVLSKVMEAEDTASGIVEIQGPFFKEVSLFDLWREPGFNSTVLKEKEIRRGQALFLFELLSKMTRRPEELLSAGQLLKGVTCPHIDAMSADSFLAHFQYFENNFSLLSPYQVNCLAWKYWEVSRSSMPLFLLAALPARYLASIPASRCVPFLISLGKSQLDSLVLDSHKKNSILKKVQQCLSHTIADEYAVDILGNLLCHLPAAVIHRGLSPRAWATALRGLRDCLDLRPQQKAAVRLRLLEQHGLPQNWTAETVKDLGSFLVLFSGDELSSVATKFPDILQQTASEMAGTLPPKEFLQAVFESVRNSSVENPSSDPSPGCHGIVAPSFDDIVKLAEANACWAPEDLLCLEEDTFVRSVELLGAVRSFSLAQLRKLKEKAVQVWDVPSYWREYHIVSLGRIALALNESELEQLDLSSIDTVASLSQQTEWTPGQAKSILQGFLEDSGYSVQDLKSFHLVGLGAMLCAMNITEISLIKILEFRVVVARIGTLLCSPQVLAEFKRKAEAVFGEPTDWSRFVLQELGTIAAGLTKEELRMLDKDLMPYFQPSAIKCLPDEIFKVRTSNLLLLIGPEESYMPTMDYKWFHINSGQILLANEFSLCDHGLYRPWNSPVKGTSKEWGWGAGEVGRTQSLKALLLSGQTQPHLPLLIPIPRLSARPA</sequence>
<feature type="chain" id="PRO_5024466322" description="Otoancorin" evidence="3">
    <location>
        <begin position="23"/>
        <end position="1163"/>
    </location>
</feature>
<keyword evidence="1 3" id="KW-0732">Signal</keyword>
<keyword evidence="2" id="KW-0325">Glycoprotein</keyword>
<dbReference type="GO" id="GO:0007160">
    <property type="term" value="P:cell-matrix adhesion"/>
    <property type="evidence" value="ECO:0007669"/>
    <property type="project" value="TreeGrafter"/>
</dbReference>
<evidence type="ECO:0000256" key="2">
    <source>
        <dbReference type="ARBA" id="ARBA00023180"/>
    </source>
</evidence>
<dbReference type="EMBL" id="VCEA01000002">
    <property type="protein sequence ID" value="KAB0347227.1"/>
    <property type="molecule type" value="Genomic_DNA"/>
</dbReference>
<protein>
    <recommendedName>
        <fullName evidence="6">Otoancorin</fullName>
    </recommendedName>
</protein>
<keyword evidence="5" id="KW-1185">Reference proteome</keyword>
<dbReference type="PANTHER" id="PTHR23412">
    <property type="entry name" value="STEREOCILIN RELATED"/>
    <property type="match status" value="1"/>
</dbReference>
<dbReference type="GO" id="GO:0009986">
    <property type="term" value="C:cell surface"/>
    <property type="evidence" value="ECO:0007669"/>
    <property type="project" value="TreeGrafter"/>
</dbReference>
<feature type="signal peptide" evidence="3">
    <location>
        <begin position="1"/>
        <end position="22"/>
    </location>
</feature>
<dbReference type="AlphaFoldDB" id="A0A5N3VD46"/>